<evidence type="ECO:0000313" key="6">
    <source>
        <dbReference type="EMBL" id="MBP1290385.1"/>
    </source>
</evidence>
<dbReference type="AlphaFoldDB" id="A0A8I1Y0Y2"/>
<dbReference type="CDD" id="cd00090">
    <property type="entry name" value="HTH_ARSR"/>
    <property type="match status" value="1"/>
</dbReference>
<evidence type="ECO:0000259" key="5">
    <source>
        <dbReference type="PROSITE" id="PS50956"/>
    </source>
</evidence>
<dbReference type="SUPFAM" id="SSF54909">
    <property type="entry name" value="Dimeric alpha+beta barrel"/>
    <property type="match status" value="1"/>
</dbReference>
<accession>A0A8I1Y0Y2</accession>
<evidence type="ECO:0000313" key="7">
    <source>
        <dbReference type="Proteomes" id="UP000673383"/>
    </source>
</evidence>
<dbReference type="Pfam" id="PF13412">
    <property type="entry name" value="HTH_24"/>
    <property type="match status" value="1"/>
</dbReference>
<proteinExistence type="predicted"/>
<keyword evidence="1" id="KW-0805">Transcription regulation</keyword>
<gene>
    <name evidence="6" type="ORF">JOH49_000138</name>
</gene>
<dbReference type="InterPro" id="IPR000485">
    <property type="entry name" value="AsnC-type_HTH_dom"/>
</dbReference>
<dbReference type="Proteomes" id="UP000673383">
    <property type="component" value="Unassembled WGS sequence"/>
</dbReference>
<evidence type="ECO:0000256" key="1">
    <source>
        <dbReference type="ARBA" id="ARBA00023015"/>
    </source>
</evidence>
<dbReference type="InterPro" id="IPR011991">
    <property type="entry name" value="ArsR-like_HTH"/>
</dbReference>
<keyword evidence="2 6" id="KW-0238">DNA-binding</keyword>
<dbReference type="SMART" id="SM00344">
    <property type="entry name" value="HTH_ASNC"/>
    <property type="match status" value="1"/>
</dbReference>
<evidence type="ECO:0000256" key="3">
    <source>
        <dbReference type="ARBA" id="ARBA00023163"/>
    </source>
</evidence>
<dbReference type="InterPro" id="IPR019887">
    <property type="entry name" value="Tscrpt_reg_AsnC/Lrp_C"/>
</dbReference>
<name>A0A8I1Y0Y2_BRAEL</name>
<reference evidence="6" key="1">
    <citation type="submission" date="2021-02" db="EMBL/GenBank/DDBJ databases">
        <title>Genomic Encyclopedia of Type Strains, Phase IV (KMG-V): Genome sequencing to study the core and pangenomes of soil and plant-associated prokaryotes.</title>
        <authorList>
            <person name="Whitman W."/>
        </authorList>
    </citation>
    <scope>NUCLEOTIDE SEQUENCE</scope>
    <source>
        <strain evidence="6">USDA 406</strain>
    </source>
</reference>
<protein>
    <submittedName>
        <fullName evidence="6">DNA-binding Lrp family transcriptional regulator</fullName>
    </submittedName>
</protein>
<dbReference type="SUPFAM" id="SSF46785">
    <property type="entry name" value="Winged helix' DNA-binding domain"/>
    <property type="match status" value="1"/>
</dbReference>
<dbReference type="PRINTS" id="PR00033">
    <property type="entry name" value="HTHASNC"/>
</dbReference>
<dbReference type="Gene3D" id="1.10.10.10">
    <property type="entry name" value="Winged helix-like DNA-binding domain superfamily/Winged helix DNA-binding domain"/>
    <property type="match status" value="1"/>
</dbReference>
<feature type="region of interest" description="Disordered" evidence="4">
    <location>
        <begin position="1"/>
        <end position="20"/>
    </location>
</feature>
<dbReference type="GO" id="GO:0005829">
    <property type="term" value="C:cytosol"/>
    <property type="evidence" value="ECO:0007669"/>
    <property type="project" value="TreeGrafter"/>
</dbReference>
<dbReference type="PANTHER" id="PTHR30154:SF34">
    <property type="entry name" value="TRANSCRIPTIONAL REGULATOR AZLB"/>
    <property type="match status" value="1"/>
</dbReference>
<feature type="domain" description="HTH asnC-type" evidence="5">
    <location>
        <begin position="84"/>
        <end position="145"/>
    </location>
</feature>
<comment type="caution">
    <text evidence="6">The sequence shown here is derived from an EMBL/GenBank/DDBJ whole genome shotgun (WGS) entry which is preliminary data.</text>
</comment>
<dbReference type="InterPro" id="IPR019888">
    <property type="entry name" value="Tscrpt_reg_AsnC-like"/>
</dbReference>
<dbReference type="InterPro" id="IPR011008">
    <property type="entry name" value="Dimeric_a/b-barrel"/>
</dbReference>
<dbReference type="Gene3D" id="3.30.70.920">
    <property type="match status" value="1"/>
</dbReference>
<dbReference type="InterPro" id="IPR036390">
    <property type="entry name" value="WH_DNA-bd_sf"/>
</dbReference>
<evidence type="ECO:0000256" key="4">
    <source>
        <dbReference type="SAM" id="MobiDB-lite"/>
    </source>
</evidence>
<keyword evidence="3" id="KW-0804">Transcription</keyword>
<dbReference type="GO" id="GO:0043565">
    <property type="term" value="F:sequence-specific DNA binding"/>
    <property type="evidence" value="ECO:0007669"/>
    <property type="project" value="InterPro"/>
</dbReference>
<dbReference type="GO" id="GO:0043200">
    <property type="term" value="P:response to amino acid"/>
    <property type="evidence" value="ECO:0007669"/>
    <property type="project" value="TreeGrafter"/>
</dbReference>
<dbReference type="Pfam" id="PF01037">
    <property type="entry name" value="AsnC_trans_reg"/>
    <property type="match status" value="1"/>
</dbReference>
<dbReference type="PANTHER" id="PTHR30154">
    <property type="entry name" value="LEUCINE-RESPONSIVE REGULATORY PROTEIN"/>
    <property type="match status" value="1"/>
</dbReference>
<dbReference type="PROSITE" id="PS50956">
    <property type="entry name" value="HTH_ASNC_2"/>
    <property type="match status" value="1"/>
</dbReference>
<dbReference type="EMBL" id="JAFICZ010000001">
    <property type="protein sequence ID" value="MBP1290385.1"/>
    <property type="molecule type" value="Genomic_DNA"/>
</dbReference>
<dbReference type="InterPro" id="IPR036388">
    <property type="entry name" value="WH-like_DNA-bd_sf"/>
</dbReference>
<dbReference type="GO" id="GO:0006355">
    <property type="term" value="P:regulation of DNA-templated transcription"/>
    <property type="evidence" value="ECO:0007669"/>
    <property type="project" value="UniProtKB-ARBA"/>
</dbReference>
<evidence type="ECO:0000256" key="2">
    <source>
        <dbReference type="ARBA" id="ARBA00023125"/>
    </source>
</evidence>
<organism evidence="6 7">
    <name type="scientific">Bradyrhizobium elkanii</name>
    <dbReference type="NCBI Taxonomy" id="29448"/>
    <lineage>
        <taxon>Bacteria</taxon>
        <taxon>Pseudomonadati</taxon>
        <taxon>Pseudomonadota</taxon>
        <taxon>Alphaproteobacteria</taxon>
        <taxon>Hyphomicrobiales</taxon>
        <taxon>Nitrobacteraceae</taxon>
        <taxon>Bradyrhizobium</taxon>
    </lineage>
</organism>
<sequence>MSTSKTVNDTKAVGAPTASSMLKRPVPLSRDWRLDARRVKRVKKTGADTYRIFHAFMPLDNSLRPRLDLVVNSPQGWSYYAMPYDRIDARILEMVQKNNRLTSEVIGEIAGLSATACQRRLKRLRSEGIIEADISIVSPKAVGRPIQMLVLVTMERERCDIIDRFKKAIKSSAEVVNGFYVTGDADFILYVTARTMEDYEQFTRSFFYKNPDIKCFKTLVVMDRVKAGFAVPVEVPACDRPTNR</sequence>